<proteinExistence type="predicted"/>
<evidence type="ECO:0000313" key="2">
    <source>
        <dbReference type="EMBL" id="GEQ01898.1"/>
    </source>
</evidence>
<accession>A0AB34AGB1</accession>
<dbReference type="InterPro" id="IPR022742">
    <property type="entry name" value="Hydrolase_4"/>
</dbReference>
<organism evidence="2 3">
    <name type="scientific">Staphylococcus ureilyticus</name>
    <name type="common">Staphylococcus cohnii subsp. urealyticus</name>
    <dbReference type="NCBI Taxonomy" id="94138"/>
    <lineage>
        <taxon>Bacteria</taxon>
        <taxon>Bacillati</taxon>
        <taxon>Bacillota</taxon>
        <taxon>Bacilli</taxon>
        <taxon>Bacillales</taxon>
        <taxon>Staphylococcaceae</taxon>
        <taxon>Staphylococcus</taxon>
        <taxon>Staphylococcus cohnii species complex</taxon>
    </lineage>
</organism>
<evidence type="ECO:0000259" key="1">
    <source>
        <dbReference type="Pfam" id="PF12146"/>
    </source>
</evidence>
<comment type="caution">
    <text evidence="2">The sequence shown here is derived from an EMBL/GenBank/DDBJ whole genome shotgun (WGS) entry which is preliminary data.</text>
</comment>
<dbReference type="PRINTS" id="PR00111">
    <property type="entry name" value="ABHYDROLASE"/>
</dbReference>
<dbReference type="InterPro" id="IPR029058">
    <property type="entry name" value="AB_hydrolase_fold"/>
</dbReference>
<name>A0AB34AGB1_STAUR</name>
<dbReference type="Proteomes" id="UP000321839">
    <property type="component" value="Unassembled WGS sequence"/>
</dbReference>
<dbReference type="Pfam" id="PF12146">
    <property type="entry name" value="Hydrolase_4"/>
    <property type="match status" value="1"/>
</dbReference>
<keyword evidence="3" id="KW-1185">Reference proteome</keyword>
<dbReference type="SUPFAM" id="SSF53474">
    <property type="entry name" value="alpha/beta-Hydrolases"/>
    <property type="match status" value="1"/>
</dbReference>
<feature type="domain" description="Serine aminopeptidase S33" evidence="1">
    <location>
        <begin position="24"/>
        <end position="250"/>
    </location>
</feature>
<dbReference type="InterPro" id="IPR051044">
    <property type="entry name" value="MAG_DAG_Lipase"/>
</dbReference>
<gene>
    <name evidence="2" type="ORF">SCO02_03390</name>
</gene>
<dbReference type="AlphaFoldDB" id="A0AB34AGB1"/>
<dbReference type="EMBL" id="BKAW01000003">
    <property type="protein sequence ID" value="GEQ01898.1"/>
    <property type="molecule type" value="Genomic_DNA"/>
</dbReference>
<dbReference type="PANTHER" id="PTHR11614">
    <property type="entry name" value="PHOSPHOLIPASE-RELATED"/>
    <property type="match status" value="1"/>
</dbReference>
<reference evidence="2 3" key="1">
    <citation type="submission" date="2019-07" db="EMBL/GenBank/DDBJ databases">
        <title>Whole genome shotgun sequence of Staphylococcus cohnii subsp. urealyticus NBRC 109766.</title>
        <authorList>
            <person name="Hosoyama A."/>
            <person name="Uohara A."/>
            <person name="Ohji S."/>
            <person name="Ichikawa N."/>
        </authorList>
    </citation>
    <scope>NUCLEOTIDE SEQUENCE [LARGE SCALE GENOMIC DNA]</scope>
    <source>
        <strain evidence="2 3">NBRC 109766</strain>
    </source>
</reference>
<dbReference type="RefSeq" id="WP_073342949.1">
    <property type="nucleotide sequence ID" value="NZ_BKAW01000003.1"/>
</dbReference>
<evidence type="ECO:0000313" key="3">
    <source>
        <dbReference type="Proteomes" id="UP000321839"/>
    </source>
</evidence>
<sequence length="269" mass="30799">MNYIKYVLSKDNTKLYTKINEVEKAKSNIIIVHGLAEHLDRYDEITSYLNENEFNVIRYDQRGHGRSEGKQTFYSNKDEIVEDLSAVIDKVKENYEGKIYLIGHSMGGYTVTLFGTQHPNEVSGIITSGALTRYNKKLFGEVDKQIDMNSYFDNVLSEGLCSDQEVVEKYALDDLNAKQISMGLVSTLIEGIKYLKENASKFIDSTLILHGKEDGLVSYKDSLQLFDEIGSEHKSIHIYDGLQHEIFNESSFNKSIFKEIVDWLDNEMQ</sequence>
<protein>
    <submittedName>
        <fullName evidence="2">Lysophospholipase</fullName>
    </submittedName>
</protein>
<dbReference type="InterPro" id="IPR000073">
    <property type="entry name" value="AB_hydrolase_1"/>
</dbReference>
<dbReference type="Gene3D" id="3.40.50.1820">
    <property type="entry name" value="alpha/beta hydrolase"/>
    <property type="match status" value="1"/>
</dbReference>